<sequence length="318" mass="36246">MRSDQGIRIVDEIVRRDAAFCQGLLHSLGIKNDTAEVLLSRQGLEELCDMSHLKCLEALWINNNKLKSIRGLDSNVQIKDLYASSNLIDTLQGSLRHLKYVRILSLNKNKLADLDKVLAAISHLTSLEELDLSANPVANELFYRERIIYTFPNLLVLDRHMVTPTERESARVHFEGKVSTNLSFMRTKSLWKNPPRQKIASLSILAKEMYREIEQRKTRQHGDHASPGQAAPAEPRPATMHAGGGGVKHDTFKFKRFVSPSLSLTRPQLELSSSLSLRTVSKKRAEGITIDERRWKLYQERKALEQQPTRLEESELMI</sequence>
<organism evidence="2">
    <name type="scientific">Guillardia theta (strain CCMP2712)</name>
    <name type="common">Cryptophyte</name>
    <dbReference type="NCBI Taxonomy" id="905079"/>
    <lineage>
        <taxon>Eukaryota</taxon>
        <taxon>Cryptophyceae</taxon>
        <taxon>Pyrenomonadales</taxon>
        <taxon>Geminigeraceae</taxon>
        <taxon>Guillardia</taxon>
    </lineage>
</organism>
<dbReference type="SUPFAM" id="SSF52058">
    <property type="entry name" value="L domain-like"/>
    <property type="match status" value="1"/>
</dbReference>
<dbReference type="Proteomes" id="UP000011087">
    <property type="component" value="Unassembled WGS sequence"/>
</dbReference>
<dbReference type="EMBL" id="JH993039">
    <property type="protein sequence ID" value="EKX39492.1"/>
    <property type="molecule type" value="Genomic_DNA"/>
</dbReference>
<dbReference type="HOGENOM" id="CLU_875650_0_0_1"/>
<evidence type="ECO:0000256" key="1">
    <source>
        <dbReference type="SAM" id="MobiDB-lite"/>
    </source>
</evidence>
<gene>
    <name evidence="2" type="ORF">GUITHDRAFT_114455</name>
</gene>
<dbReference type="SMART" id="SM00365">
    <property type="entry name" value="LRR_SD22"/>
    <property type="match status" value="2"/>
</dbReference>
<protein>
    <recommendedName>
        <fullName evidence="5">U2A'/phosphoprotein 32 family A C-terminal domain-containing protein</fullName>
    </recommendedName>
</protein>
<reference evidence="4" key="2">
    <citation type="submission" date="2012-11" db="EMBL/GenBank/DDBJ databases">
        <authorList>
            <person name="Kuo A."/>
            <person name="Curtis B.A."/>
            <person name="Tanifuji G."/>
            <person name="Burki F."/>
            <person name="Gruber A."/>
            <person name="Irimia M."/>
            <person name="Maruyama S."/>
            <person name="Arias M.C."/>
            <person name="Ball S.G."/>
            <person name="Gile G.H."/>
            <person name="Hirakawa Y."/>
            <person name="Hopkins J.F."/>
            <person name="Rensing S.A."/>
            <person name="Schmutz J."/>
            <person name="Symeonidi A."/>
            <person name="Elias M."/>
            <person name="Eveleigh R.J."/>
            <person name="Herman E.K."/>
            <person name="Klute M.J."/>
            <person name="Nakayama T."/>
            <person name="Obornik M."/>
            <person name="Reyes-Prieto A."/>
            <person name="Armbrust E.V."/>
            <person name="Aves S.J."/>
            <person name="Beiko R.G."/>
            <person name="Coutinho P."/>
            <person name="Dacks J.B."/>
            <person name="Durnford D.G."/>
            <person name="Fast N.M."/>
            <person name="Green B.R."/>
            <person name="Grisdale C."/>
            <person name="Hempe F."/>
            <person name="Henrissat B."/>
            <person name="Hoppner M.P."/>
            <person name="Ishida K.-I."/>
            <person name="Kim E."/>
            <person name="Koreny L."/>
            <person name="Kroth P.G."/>
            <person name="Liu Y."/>
            <person name="Malik S.-B."/>
            <person name="Maier U.G."/>
            <person name="McRose D."/>
            <person name="Mock T."/>
            <person name="Neilson J.A."/>
            <person name="Onodera N.T."/>
            <person name="Poole A.M."/>
            <person name="Pritham E.J."/>
            <person name="Richards T.A."/>
            <person name="Rocap G."/>
            <person name="Roy S.W."/>
            <person name="Sarai C."/>
            <person name="Schaack S."/>
            <person name="Shirato S."/>
            <person name="Slamovits C.H."/>
            <person name="Spencer D.F."/>
            <person name="Suzuki S."/>
            <person name="Worden A.Z."/>
            <person name="Zauner S."/>
            <person name="Barry K."/>
            <person name="Bell C."/>
            <person name="Bharti A.K."/>
            <person name="Crow J.A."/>
            <person name="Grimwood J."/>
            <person name="Kramer R."/>
            <person name="Lindquist E."/>
            <person name="Lucas S."/>
            <person name="Salamov A."/>
            <person name="McFadden G.I."/>
            <person name="Lane C.E."/>
            <person name="Keeling P.J."/>
            <person name="Gray M.W."/>
            <person name="Grigoriev I.V."/>
            <person name="Archibald J.M."/>
        </authorList>
    </citation>
    <scope>NUCLEOTIDE SEQUENCE</scope>
    <source>
        <strain evidence="4">CCMP2712</strain>
    </source>
</reference>
<dbReference type="AlphaFoldDB" id="L1ITR0"/>
<dbReference type="RefSeq" id="XP_005826472.1">
    <property type="nucleotide sequence ID" value="XM_005826415.1"/>
</dbReference>
<dbReference type="InterPro" id="IPR042655">
    <property type="entry name" value="LRC72"/>
</dbReference>
<evidence type="ECO:0000313" key="4">
    <source>
        <dbReference type="Proteomes" id="UP000011087"/>
    </source>
</evidence>
<keyword evidence="4" id="KW-1185">Reference proteome</keyword>
<name>L1ITR0_GUITC</name>
<feature type="region of interest" description="Disordered" evidence="1">
    <location>
        <begin position="214"/>
        <end position="246"/>
    </location>
</feature>
<dbReference type="GeneID" id="17296163"/>
<evidence type="ECO:0000313" key="3">
    <source>
        <dbReference type="EnsemblProtists" id="EKX39492"/>
    </source>
</evidence>
<evidence type="ECO:0000313" key="2">
    <source>
        <dbReference type="EMBL" id="EKX39492.1"/>
    </source>
</evidence>
<dbReference type="InterPro" id="IPR001611">
    <property type="entry name" value="Leu-rich_rpt"/>
</dbReference>
<dbReference type="Gene3D" id="3.80.10.10">
    <property type="entry name" value="Ribonuclease Inhibitor"/>
    <property type="match status" value="1"/>
</dbReference>
<dbReference type="eggNOG" id="ENOG502S0DQ">
    <property type="taxonomic scope" value="Eukaryota"/>
</dbReference>
<dbReference type="InterPro" id="IPR032675">
    <property type="entry name" value="LRR_dom_sf"/>
</dbReference>
<evidence type="ECO:0008006" key="5">
    <source>
        <dbReference type="Google" id="ProtNLM"/>
    </source>
</evidence>
<dbReference type="PANTHER" id="PTHR46759">
    <property type="entry name" value="LEUCINE-RICH REPEAT-CONTAINING PROTEIN 72"/>
    <property type="match status" value="1"/>
</dbReference>
<dbReference type="OMA" id="CEEPDYR"/>
<reference evidence="2 4" key="1">
    <citation type="journal article" date="2012" name="Nature">
        <title>Algal genomes reveal evolutionary mosaicism and the fate of nucleomorphs.</title>
        <authorList>
            <consortium name="DOE Joint Genome Institute"/>
            <person name="Curtis B.A."/>
            <person name="Tanifuji G."/>
            <person name="Burki F."/>
            <person name="Gruber A."/>
            <person name="Irimia M."/>
            <person name="Maruyama S."/>
            <person name="Arias M.C."/>
            <person name="Ball S.G."/>
            <person name="Gile G.H."/>
            <person name="Hirakawa Y."/>
            <person name="Hopkins J.F."/>
            <person name="Kuo A."/>
            <person name="Rensing S.A."/>
            <person name="Schmutz J."/>
            <person name="Symeonidi A."/>
            <person name="Elias M."/>
            <person name="Eveleigh R.J."/>
            <person name="Herman E.K."/>
            <person name="Klute M.J."/>
            <person name="Nakayama T."/>
            <person name="Obornik M."/>
            <person name="Reyes-Prieto A."/>
            <person name="Armbrust E.V."/>
            <person name="Aves S.J."/>
            <person name="Beiko R.G."/>
            <person name="Coutinho P."/>
            <person name="Dacks J.B."/>
            <person name="Durnford D.G."/>
            <person name="Fast N.M."/>
            <person name="Green B.R."/>
            <person name="Grisdale C.J."/>
            <person name="Hempel F."/>
            <person name="Henrissat B."/>
            <person name="Hoppner M.P."/>
            <person name="Ishida K."/>
            <person name="Kim E."/>
            <person name="Koreny L."/>
            <person name="Kroth P.G."/>
            <person name="Liu Y."/>
            <person name="Malik S.B."/>
            <person name="Maier U.G."/>
            <person name="McRose D."/>
            <person name="Mock T."/>
            <person name="Neilson J.A."/>
            <person name="Onodera N.T."/>
            <person name="Poole A.M."/>
            <person name="Pritham E.J."/>
            <person name="Richards T.A."/>
            <person name="Rocap G."/>
            <person name="Roy S.W."/>
            <person name="Sarai C."/>
            <person name="Schaack S."/>
            <person name="Shirato S."/>
            <person name="Slamovits C.H."/>
            <person name="Spencer D.F."/>
            <person name="Suzuki S."/>
            <person name="Worden A.Z."/>
            <person name="Zauner S."/>
            <person name="Barry K."/>
            <person name="Bell C."/>
            <person name="Bharti A.K."/>
            <person name="Crow J.A."/>
            <person name="Grimwood J."/>
            <person name="Kramer R."/>
            <person name="Lindquist E."/>
            <person name="Lucas S."/>
            <person name="Salamov A."/>
            <person name="McFadden G.I."/>
            <person name="Lane C.E."/>
            <person name="Keeling P.J."/>
            <person name="Gray M.W."/>
            <person name="Grigoriev I.V."/>
            <person name="Archibald J.M."/>
        </authorList>
    </citation>
    <scope>NUCLEOTIDE SEQUENCE</scope>
    <source>
        <strain evidence="2 4">CCMP2712</strain>
    </source>
</reference>
<dbReference type="PROSITE" id="PS51450">
    <property type="entry name" value="LRR"/>
    <property type="match status" value="1"/>
</dbReference>
<dbReference type="PaxDb" id="55529-EKX39492"/>
<feature type="compositionally biased region" description="Basic and acidic residues" evidence="1">
    <location>
        <begin position="214"/>
        <end position="224"/>
    </location>
</feature>
<dbReference type="KEGG" id="gtt:GUITHDRAFT_114455"/>
<accession>L1ITR0</accession>
<dbReference type="OrthoDB" id="1517790at2759"/>
<proteinExistence type="predicted"/>
<dbReference type="Pfam" id="PF14580">
    <property type="entry name" value="LRR_9"/>
    <property type="match status" value="1"/>
</dbReference>
<reference evidence="3" key="3">
    <citation type="submission" date="2015-06" db="UniProtKB">
        <authorList>
            <consortium name="EnsemblProtists"/>
        </authorList>
    </citation>
    <scope>IDENTIFICATION</scope>
</reference>
<dbReference type="STRING" id="905079.L1ITR0"/>
<dbReference type="EnsemblProtists" id="EKX39492">
    <property type="protein sequence ID" value="EKX39492"/>
    <property type="gene ID" value="GUITHDRAFT_114455"/>
</dbReference>
<dbReference type="PANTHER" id="PTHR46759:SF1">
    <property type="entry name" value="LEUCINE-RICH REPEAT-CONTAINING PROTEIN 72"/>
    <property type="match status" value="1"/>
</dbReference>